<evidence type="ECO:0000256" key="2">
    <source>
        <dbReference type="SAM" id="Phobius"/>
    </source>
</evidence>
<sequence length="220" mass="24855">MAKATKVVHKMKTDPEKEHKKSVQELEELLVDNQEVLKDVFSILEKVRDHEFLNMADSGLSQSDKILTRIVTAVEASDTPKSMKNTLLLFQFLANIDMEDLEPIVVKVNSGILKATEYEKKEQSAGYVGLIRSLKDPQVVEGMNILLEFLKGMGEKQGKKERIQPQNKNFENSIQGMSEVPTESKDTSAPKKSNKRWYLLAAGAWSIVVPLLLKKKKIRS</sequence>
<comment type="caution">
    <text evidence="3">The sequence shown here is derived from an EMBL/GenBank/DDBJ whole genome shotgun (WGS) entry which is preliminary data.</text>
</comment>
<keyword evidence="2" id="KW-1133">Transmembrane helix</keyword>
<feature type="region of interest" description="Disordered" evidence="1">
    <location>
        <begin position="1"/>
        <end position="20"/>
    </location>
</feature>
<evidence type="ECO:0000313" key="4">
    <source>
        <dbReference type="Proteomes" id="UP001595637"/>
    </source>
</evidence>
<dbReference type="Pfam" id="PF07849">
    <property type="entry name" value="DUF1641"/>
    <property type="match status" value="1"/>
</dbReference>
<keyword evidence="2" id="KW-0472">Membrane</keyword>
<dbReference type="EMBL" id="JBHRVQ010000001">
    <property type="protein sequence ID" value="MFC3387218.1"/>
    <property type="molecule type" value="Genomic_DNA"/>
</dbReference>
<dbReference type="InterPro" id="IPR012440">
    <property type="entry name" value="DUF1641"/>
</dbReference>
<dbReference type="PANTHER" id="PTHR38433">
    <property type="match status" value="1"/>
</dbReference>
<gene>
    <name evidence="3" type="ORF">ACFOEO_01165</name>
</gene>
<feature type="transmembrane region" description="Helical" evidence="2">
    <location>
        <begin position="197"/>
        <end position="213"/>
    </location>
</feature>
<proteinExistence type="predicted"/>
<dbReference type="RefSeq" id="WP_380650817.1">
    <property type="nucleotide sequence ID" value="NZ_JBHRVQ010000001.1"/>
</dbReference>
<feature type="region of interest" description="Disordered" evidence="1">
    <location>
        <begin position="157"/>
        <end position="192"/>
    </location>
</feature>
<protein>
    <submittedName>
        <fullName evidence="3">DUF1641 domain-containing protein</fullName>
    </submittedName>
</protein>
<dbReference type="PANTHER" id="PTHR38433:SF1">
    <property type="entry name" value="DUF1641 DOMAIN-CONTAINING PROTEIN"/>
    <property type="match status" value="1"/>
</dbReference>
<dbReference type="Proteomes" id="UP001595637">
    <property type="component" value="Unassembled WGS sequence"/>
</dbReference>
<reference evidence="4" key="1">
    <citation type="journal article" date="2019" name="Int. J. Syst. Evol. Microbiol.">
        <title>The Global Catalogue of Microorganisms (GCM) 10K type strain sequencing project: providing services to taxonomists for standard genome sequencing and annotation.</title>
        <authorList>
            <consortium name="The Broad Institute Genomics Platform"/>
            <consortium name="The Broad Institute Genome Sequencing Center for Infectious Disease"/>
            <person name="Wu L."/>
            <person name="Ma J."/>
        </authorList>
    </citation>
    <scope>NUCLEOTIDE SEQUENCE [LARGE SCALE GENOMIC DNA]</scope>
    <source>
        <strain evidence="4">CCM 7756</strain>
    </source>
</reference>
<name>A0ABV7N2X0_9STAP</name>
<evidence type="ECO:0000313" key="3">
    <source>
        <dbReference type="EMBL" id="MFC3387218.1"/>
    </source>
</evidence>
<keyword evidence="4" id="KW-1185">Reference proteome</keyword>
<accession>A0ABV7N2X0</accession>
<keyword evidence="2" id="KW-0812">Transmembrane</keyword>
<organism evidence="3 4">
    <name type="scientific">Salinicoccus sesuvii</name>
    <dbReference type="NCBI Taxonomy" id="868281"/>
    <lineage>
        <taxon>Bacteria</taxon>
        <taxon>Bacillati</taxon>
        <taxon>Bacillota</taxon>
        <taxon>Bacilli</taxon>
        <taxon>Bacillales</taxon>
        <taxon>Staphylococcaceae</taxon>
        <taxon>Salinicoccus</taxon>
    </lineage>
</organism>
<feature type="compositionally biased region" description="Basic and acidic residues" evidence="1">
    <location>
        <begin position="11"/>
        <end position="20"/>
    </location>
</feature>
<feature type="compositionally biased region" description="Polar residues" evidence="1">
    <location>
        <begin position="164"/>
        <end position="176"/>
    </location>
</feature>
<feature type="compositionally biased region" description="Basic residues" evidence="1">
    <location>
        <begin position="1"/>
        <end position="10"/>
    </location>
</feature>
<evidence type="ECO:0000256" key="1">
    <source>
        <dbReference type="SAM" id="MobiDB-lite"/>
    </source>
</evidence>